<reference evidence="1" key="1">
    <citation type="submission" date="2014-11" db="EMBL/GenBank/DDBJ databases">
        <authorList>
            <person name="Amaro Gonzalez C."/>
        </authorList>
    </citation>
    <scope>NUCLEOTIDE SEQUENCE</scope>
</reference>
<dbReference type="EMBL" id="GBXM01046764">
    <property type="protein sequence ID" value="JAH61813.1"/>
    <property type="molecule type" value="Transcribed_RNA"/>
</dbReference>
<accession>A0A0E9UA44</accession>
<reference evidence="1" key="2">
    <citation type="journal article" date="2015" name="Fish Shellfish Immunol.">
        <title>Early steps in the European eel (Anguilla anguilla)-Vibrio vulnificus interaction in the gills: Role of the RtxA13 toxin.</title>
        <authorList>
            <person name="Callol A."/>
            <person name="Pajuelo D."/>
            <person name="Ebbesson L."/>
            <person name="Teles M."/>
            <person name="MacKenzie S."/>
            <person name="Amaro C."/>
        </authorList>
    </citation>
    <scope>NUCLEOTIDE SEQUENCE</scope>
</reference>
<dbReference type="AlphaFoldDB" id="A0A0E9UA44"/>
<proteinExistence type="predicted"/>
<protein>
    <submittedName>
        <fullName evidence="1">Uncharacterized protein</fullName>
    </submittedName>
</protein>
<evidence type="ECO:0000313" key="1">
    <source>
        <dbReference type="EMBL" id="JAH61813.1"/>
    </source>
</evidence>
<organism evidence="1">
    <name type="scientific">Anguilla anguilla</name>
    <name type="common">European freshwater eel</name>
    <name type="synonym">Muraena anguilla</name>
    <dbReference type="NCBI Taxonomy" id="7936"/>
    <lineage>
        <taxon>Eukaryota</taxon>
        <taxon>Metazoa</taxon>
        <taxon>Chordata</taxon>
        <taxon>Craniata</taxon>
        <taxon>Vertebrata</taxon>
        <taxon>Euteleostomi</taxon>
        <taxon>Actinopterygii</taxon>
        <taxon>Neopterygii</taxon>
        <taxon>Teleostei</taxon>
        <taxon>Anguilliformes</taxon>
        <taxon>Anguillidae</taxon>
        <taxon>Anguilla</taxon>
    </lineage>
</organism>
<sequence>MLVLQVQCKVIPRRSTRVCKSTAHHLHLVQNLALRPCL</sequence>
<name>A0A0E9UA44_ANGAN</name>